<dbReference type="EMBL" id="ML991799">
    <property type="protein sequence ID" value="KAF2234399.1"/>
    <property type="molecule type" value="Genomic_DNA"/>
</dbReference>
<organism evidence="1 2">
    <name type="scientific">Viridothelium virens</name>
    <name type="common">Speckled blister lichen</name>
    <name type="synonym">Trypethelium virens</name>
    <dbReference type="NCBI Taxonomy" id="1048519"/>
    <lineage>
        <taxon>Eukaryota</taxon>
        <taxon>Fungi</taxon>
        <taxon>Dikarya</taxon>
        <taxon>Ascomycota</taxon>
        <taxon>Pezizomycotina</taxon>
        <taxon>Dothideomycetes</taxon>
        <taxon>Dothideomycetes incertae sedis</taxon>
        <taxon>Trypetheliales</taxon>
        <taxon>Trypetheliaceae</taxon>
        <taxon>Viridothelium</taxon>
    </lineage>
</organism>
<gene>
    <name evidence="1" type="ORF">EV356DRAFT_160568</name>
</gene>
<dbReference type="Proteomes" id="UP000800092">
    <property type="component" value="Unassembled WGS sequence"/>
</dbReference>
<evidence type="ECO:0000313" key="1">
    <source>
        <dbReference type="EMBL" id="KAF2234399.1"/>
    </source>
</evidence>
<protein>
    <submittedName>
        <fullName evidence="1">Uncharacterized protein</fullName>
    </submittedName>
</protein>
<name>A0A6A6H951_VIRVR</name>
<dbReference type="AlphaFoldDB" id="A0A6A6H951"/>
<evidence type="ECO:0000313" key="2">
    <source>
        <dbReference type="Proteomes" id="UP000800092"/>
    </source>
</evidence>
<reference evidence="1" key="1">
    <citation type="journal article" date="2020" name="Stud. Mycol.">
        <title>101 Dothideomycetes genomes: a test case for predicting lifestyles and emergence of pathogens.</title>
        <authorList>
            <person name="Haridas S."/>
            <person name="Albert R."/>
            <person name="Binder M."/>
            <person name="Bloem J."/>
            <person name="Labutti K."/>
            <person name="Salamov A."/>
            <person name="Andreopoulos B."/>
            <person name="Baker S."/>
            <person name="Barry K."/>
            <person name="Bills G."/>
            <person name="Bluhm B."/>
            <person name="Cannon C."/>
            <person name="Castanera R."/>
            <person name="Culley D."/>
            <person name="Daum C."/>
            <person name="Ezra D."/>
            <person name="Gonzalez J."/>
            <person name="Henrissat B."/>
            <person name="Kuo A."/>
            <person name="Liang C."/>
            <person name="Lipzen A."/>
            <person name="Lutzoni F."/>
            <person name="Magnuson J."/>
            <person name="Mondo S."/>
            <person name="Nolan M."/>
            <person name="Ohm R."/>
            <person name="Pangilinan J."/>
            <person name="Park H.-J."/>
            <person name="Ramirez L."/>
            <person name="Alfaro M."/>
            <person name="Sun H."/>
            <person name="Tritt A."/>
            <person name="Yoshinaga Y."/>
            <person name="Zwiers L.-H."/>
            <person name="Turgeon B."/>
            <person name="Goodwin S."/>
            <person name="Spatafora J."/>
            <person name="Crous P."/>
            <person name="Grigoriev I."/>
        </authorList>
    </citation>
    <scope>NUCLEOTIDE SEQUENCE</scope>
    <source>
        <strain evidence="1">Tuck. ex Michener</strain>
    </source>
</reference>
<sequence>MSFPGAFHRHFFVLVVHLSSPTTPHPPSRLYSELEGELSETFCFISVNMFQKLRPPIFAVNRRLHTNPPPIRLPSRLAHTPQHRSCWQYEGQLLEPRATNRYQFCLEILKKVFGHFVKMRSFYTSAIEKRGGGGGPSPDPRRTGARLIDVSVTRPCTAVYDGLHHHSDMSEEY</sequence>
<proteinExistence type="predicted"/>
<keyword evidence="2" id="KW-1185">Reference proteome</keyword>
<accession>A0A6A6H951</accession>